<protein>
    <submittedName>
        <fullName evidence="1">Uncharacterized protein</fullName>
    </submittedName>
</protein>
<dbReference type="Proteomes" id="UP000480684">
    <property type="component" value="Unassembled WGS sequence"/>
</dbReference>
<reference evidence="1 2" key="1">
    <citation type="submission" date="2020-02" db="EMBL/GenBank/DDBJ databases">
        <authorList>
            <person name="Dziuba M."/>
            <person name="Kuznetsov B."/>
            <person name="Mardanov A."/>
            <person name="Ravin N."/>
            <person name="Grouzdev D."/>
        </authorList>
    </citation>
    <scope>NUCLEOTIDE SEQUENCE [LARGE SCALE GENOMIC DNA]</scope>
    <source>
        <strain evidence="1 2">SpK</strain>
    </source>
</reference>
<evidence type="ECO:0000313" key="2">
    <source>
        <dbReference type="Proteomes" id="UP000480684"/>
    </source>
</evidence>
<name>A0A7C9QSR3_9PROT</name>
<sequence>MDPTTADRLFRHIYQALDHDNAADLETFGRNFLQNGKIWDALADLFPDIKPSELRAAMMRAFDQWTRDHAACGHDHHHHH</sequence>
<comment type="caution">
    <text evidence="1">The sequence shown here is derived from an EMBL/GenBank/DDBJ whole genome shotgun (WGS) entry which is preliminary data.</text>
</comment>
<dbReference type="RefSeq" id="WP_163676486.1">
    <property type="nucleotide sequence ID" value="NZ_JAAIYP010000033.1"/>
</dbReference>
<gene>
    <name evidence="1" type="ORF">G4223_06010</name>
</gene>
<keyword evidence="2" id="KW-1185">Reference proteome</keyword>
<dbReference type="AlphaFoldDB" id="A0A7C9QSR3"/>
<accession>A0A7C9QSR3</accession>
<evidence type="ECO:0000313" key="1">
    <source>
        <dbReference type="EMBL" id="NFV79660.1"/>
    </source>
</evidence>
<proteinExistence type="predicted"/>
<organism evidence="1 2">
    <name type="scientific">Magnetospirillum aberrantis SpK</name>
    <dbReference type="NCBI Taxonomy" id="908842"/>
    <lineage>
        <taxon>Bacteria</taxon>
        <taxon>Pseudomonadati</taxon>
        <taxon>Pseudomonadota</taxon>
        <taxon>Alphaproteobacteria</taxon>
        <taxon>Rhodospirillales</taxon>
        <taxon>Rhodospirillaceae</taxon>
        <taxon>Magnetospirillum</taxon>
    </lineage>
</organism>
<dbReference type="EMBL" id="JAAIYP010000033">
    <property type="protein sequence ID" value="NFV79660.1"/>
    <property type="molecule type" value="Genomic_DNA"/>
</dbReference>